<sequence length="113" mass="12592">MNCVRCGNDAGYNRLVAELYSGAEIGGLCMNCEKEHYGECLSYVSRNEPRQCAFCERDGHFALPRWVPSLEQSGEKVVSSVSLEETDAAVKLCDEHVQPVVNEPTTDKHLITR</sequence>
<proteinExistence type="predicted"/>
<keyword evidence="2" id="KW-1185">Reference proteome</keyword>
<evidence type="ECO:0000313" key="2">
    <source>
        <dbReference type="Proteomes" id="UP000199199"/>
    </source>
</evidence>
<dbReference type="AlphaFoldDB" id="A0A1I6SCZ3"/>
<name>A0A1I6SCZ3_9EURY</name>
<dbReference type="EMBL" id="FOZS01000002">
    <property type="protein sequence ID" value="SFS74845.1"/>
    <property type="molecule type" value="Genomic_DNA"/>
</dbReference>
<organism evidence="1 2">
    <name type="scientific">Halostagnicola kamekurae</name>
    <dbReference type="NCBI Taxonomy" id="619731"/>
    <lineage>
        <taxon>Archaea</taxon>
        <taxon>Methanobacteriati</taxon>
        <taxon>Methanobacteriota</taxon>
        <taxon>Stenosarchaea group</taxon>
        <taxon>Halobacteria</taxon>
        <taxon>Halobacteriales</taxon>
        <taxon>Natrialbaceae</taxon>
        <taxon>Halostagnicola</taxon>
    </lineage>
</organism>
<gene>
    <name evidence="1" type="ORF">SAMN04488556_2578</name>
</gene>
<protein>
    <submittedName>
        <fullName evidence="1">Uncharacterized protein</fullName>
    </submittedName>
</protein>
<accession>A0A1I6SCZ3</accession>
<reference evidence="2" key="1">
    <citation type="submission" date="2016-10" db="EMBL/GenBank/DDBJ databases">
        <authorList>
            <person name="Varghese N."/>
            <person name="Submissions S."/>
        </authorList>
    </citation>
    <scope>NUCLEOTIDE SEQUENCE [LARGE SCALE GENOMIC DNA]</scope>
    <source>
        <strain evidence="2">DSM 22427</strain>
    </source>
</reference>
<dbReference type="Proteomes" id="UP000199199">
    <property type="component" value="Unassembled WGS sequence"/>
</dbReference>
<evidence type="ECO:0000313" key="1">
    <source>
        <dbReference type="EMBL" id="SFS74845.1"/>
    </source>
</evidence>